<dbReference type="Pfam" id="PF10343">
    <property type="entry name" value="Q_salvage"/>
    <property type="match status" value="1"/>
</dbReference>
<gene>
    <name evidence="6" type="ORF">JFN93_08345</name>
</gene>
<comment type="similarity">
    <text evidence="2">Belongs to the QNG1 protein family.</text>
</comment>
<keyword evidence="1" id="KW-0378">Hydrolase</keyword>
<evidence type="ECO:0000256" key="5">
    <source>
        <dbReference type="ARBA" id="ARBA00048204"/>
    </source>
</evidence>
<comment type="catalytic activity">
    <reaction evidence="5">
        <text>queuosine 5'-phosphate + H2O = queuine + D-ribose 5-phosphate</text>
        <dbReference type="Rhea" id="RHEA:75387"/>
        <dbReference type="ChEBI" id="CHEBI:15377"/>
        <dbReference type="ChEBI" id="CHEBI:17433"/>
        <dbReference type="ChEBI" id="CHEBI:78346"/>
        <dbReference type="ChEBI" id="CHEBI:194371"/>
    </reaction>
    <physiologicalReaction direction="left-to-right" evidence="5">
        <dbReference type="Rhea" id="RHEA:75388"/>
    </physiologicalReaction>
</comment>
<evidence type="ECO:0000256" key="3">
    <source>
        <dbReference type="ARBA" id="ARBA00035306"/>
    </source>
</evidence>
<reference evidence="6" key="1">
    <citation type="submission" date="2020-12" db="EMBL/GenBank/DDBJ databases">
        <title>Geomonas sp. Red875, isolated from river sediment.</title>
        <authorList>
            <person name="Xu Z."/>
            <person name="Zhang Z."/>
            <person name="Masuda Y."/>
            <person name="Itoh H."/>
            <person name="Senoo K."/>
        </authorList>
    </citation>
    <scope>NUCLEOTIDE SEQUENCE</scope>
    <source>
        <strain evidence="6">Red875</strain>
    </source>
</reference>
<comment type="caution">
    <text evidence="6">The sequence shown here is derived from an EMBL/GenBank/DDBJ whole genome shotgun (WGS) entry which is preliminary data.</text>
</comment>
<evidence type="ECO:0000313" key="6">
    <source>
        <dbReference type="EMBL" id="MBJ6724712.1"/>
    </source>
</evidence>
<evidence type="ECO:0000313" key="7">
    <source>
        <dbReference type="Proteomes" id="UP000636888"/>
    </source>
</evidence>
<name>A0A8J7IXN4_9BACT</name>
<evidence type="ECO:0000256" key="1">
    <source>
        <dbReference type="ARBA" id="ARBA00022801"/>
    </source>
</evidence>
<dbReference type="AlphaFoldDB" id="A0A8J7IXN4"/>
<sequence length="320" mass="34957">MSDLLNMVRQGCRYVCERATSVRIVTSVIPQYAAALCKERLSLPTMDPAIHYLGHGADTVAFFLTLNTINFGSGYFPDILGDPCRSGYRVVASALNRHFEAEGPFRAAALRRLTPANCSQIFFPGVDNEAATELMELFARALNDLGTLVEEKFGGDVTALVAAAENSAERLVELLDGMPLFHDAVAYGGIEVPFFKRAQLAAVDLHIAFGGGGPGRFDDLDRLTACADNLVPHVLRLDGILEYRPELLARIQAGAPIPAGSPEEAEIRAAAVHACELIVEELRGQGVAADAMRLDNLLWHRGQEPRYRAHPRHRSRTAFY</sequence>
<organism evidence="6 7">
    <name type="scientific">Geomesophilobacter sediminis</name>
    <dbReference type="NCBI Taxonomy" id="2798584"/>
    <lineage>
        <taxon>Bacteria</taxon>
        <taxon>Pseudomonadati</taxon>
        <taxon>Thermodesulfobacteriota</taxon>
        <taxon>Desulfuromonadia</taxon>
        <taxon>Geobacterales</taxon>
        <taxon>Geobacteraceae</taxon>
        <taxon>Geomesophilobacter</taxon>
    </lineage>
</organism>
<dbReference type="PANTHER" id="PTHR21314">
    <property type="entry name" value="QUEUOSINE 5'-PHOSPHATE N-GLYCOSYLASE_HYDROLASE-RELATED"/>
    <property type="match status" value="1"/>
</dbReference>
<keyword evidence="7" id="KW-1185">Reference proteome</keyword>
<accession>A0A8J7IXN4</accession>
<protein>
    <recommendedName>
        <fullName evidence="3">Queuosine 5'-phosphate N-glycosylase/hydrolase</fullName>
    </recommendedName>
    <alternativeName>
        <fullName evidence="4">Queuosine-nucleotide N-glycosylase/hydrolase</fullName>
    </alternativeName>
</protein>
<dbReference type="InterPro" id="IPR019438">
    <property type="entry name" value="Q_salvage"/>
</dbReference>
<dbReference type="EMBL" id="JAEMHM010000006">
    <property type="protein sequence ID" value="MBJ6724712.1"/>
    <property type="molecule type" value="Genomic_DNA"/>
</dbReference>
<dbReference type="RefSeq" id="WP_199383605.1">
    <property type="nucleotide sequence ID" value="NZ_JAEMHM010000006.1"/>
</dbReference>
<evidence type="ECO:0000256" key="2">
    <source>
        <dbReference type="ARBA" id="ARBA00035119"/>
    </source>
</evidence>
<dbReference type="Proteomes" id="UP000636888">
    <property type="component" value="Unassembled WGS sequence"/>
</dbReference>
<dbReference type="PANTHER" id="PTHR21314:SF0">
    <property type="entry name" value="QUEUOSINE 5'-PHOSPHATE N-GLYCOSYLASE_HYDROLASE"/>
    <property type="match status" value="1"/>
</dbReference>
<evidence type="ECO:0000256" key="4">
    <source>
        <dbReference type="ARBA" id="ARBA00035393"/>
    </source>
</evidence>
<dbReference type="GO" id="GO:0006400">
    <property type="term" value="P:tRNA modification"/>
    <property type="evidence" value="ECO:0007669"/>
    <property type="project" value="TreeGrafter"/>
</dbReference>
<proteinExistence type="inferred from homology"/>
<dbReference type="GO" id="GO:0016787">
    <property type="term" value="F:hydrolase activity"/>
    <property type="evidence" value="ECO:0007669"/>
    <property type="project" value="UniProtKB-KW"/>
</dbReference>